<evidence type="ECO:0000256" key="3">
    <source>
        <dbReference type="SAM" id="MobiDB-lite"/>
    </source>
</evidence>
<dbReference type="PANTHER" id="PTHR48081:SF25">
    <property type="entry name" value="PUTATIVE (AFU_ORTHOLOGUE AFUA_3G11560)-RELATED"/>
    <property type="match status" value="1"/>
</dbReference>
<evidence type="ECO:0000313" key="5">
    <source>
        <dbReference type="EMBL" id="TKA63019.1"/>
    </source>
</evidence>
<dbReference type="STRING" id="331657.A0A4V5NEM7"/>
<dbReference type="Pfam" id="PF07859">
    <property type="entry name" value="Abhydrolase_3"/>
    <property type="match status" value="1"/>
</dbReference>
<evidence type="ECO:0000256" key="2">
    <source>
        <dbReference type="ARBA" id="ARBA00022801"/>
    </source>
</evidence>
<protein>
    <recommendedName>
        <fullName evidence="4">Alpha/beta hydrolase fold-3 domain-containing protein</fullName>
    </recommendedName>
</protein>
<dbReference type="SUPFAM" id="SSF53474">
    <property type="entry name" value="alpha/beta-Hydrolases"/>
    <property type="match status" value="1"/>
</dbReference>
<dbReference type="InterPro" id="IPR050300">
    <property type="entry name" value="GDXG_lipolytic_enzyme"/>
</dbReference>
<dbReference type="Proteomes" id="UP000308768">
    <property type="component" value="Unassembled WGS sequence"/>
</dbReference>
<evidence type="ECO:0000313" key="6">
    <source>
        <dbReference type="Proteomes" id="UP000308768"/>
    </source>
</evidence>
<dbReference type="PROSITE" id="PS01173">
    <property type="entry name" value="LIPASE_GDXG_HIS"/>
    <property type="match status" value="1"/>
</dbReference>
<keyword evidence="6" id="KW-1185">Reference proteome</keyword>
<comment type="similarity">
    <text evidence="1">Belongs to the 'GDXG' lipolytic enzyme family.</text>
</comment>
<gene>
    <name evidence="5" type="ORF">B0A49_11423</name>
</gene>
<sequence>MDGSPSAIVKLLVPKIPLMLKTALWHSLWLSPTSTKWDLRTEITVNIIRSLMDGSNPSPMGKLQRSTIKDPGVKGKMWISKVTMSPPPEDDVRQALFKAIDDMKEGPVNYTQPEVAPVEAEWTGYRPDAAKDAEDSARSEEDNYERLMSDPSRKSEVTILYFHGGAYYLMDPSTHRGPTVRLAKETGGRCFSVRYRLAPQSAFPTQLLDGLVAYLSLLHPPPGSFHEPVPASHIVFAGDSAGGNLSFALLQLLLQLHRTKPASQPHPTIRFHGADVAVPLPAGVSANSGWFDITRSMPSLETNAHYDYLPPPSATASDPFPADDIWPTTPPRGDVFADLSLLCHPLVSPLAAPSWAGSPPLWIETGEEMLTDEDAFVAARAAAQGVTVVWEQYEAMPHCFAMMFEGLETSRRCMAGWGRFARACVESPEVVRTGGTFVEARTAREREVGVGGISGYSFEEVRGFMDRAREKRLLGWEREGKSMPKPNL</sequence>
<evidence type="ECO:0000259" key="4">
    <source>
        <dbReference type="Pfam" id="PF07859"/>
    </source>
</evidence>
<evidence type="ECO:0000256" key="1">
    <source>
        <dbReference type="ARBA" id="ARBA00010515"/>
    </source>
</evidence>
<feature type="region of interest" description="Disordered" evidence="3">
    <location>
        <begin position="129"/>
        <end position="149"/>
    </location>
</feature>
<dbReference type="InterPro" id="IPR029058">
    <property type="entry name" value="AB_hydrolase_fold"/>
</dbReference>
<proteinExistence type="inferred from homology"/>
<reference evidence="5 6" key="1">
    <citation type="submission" date="2017-03" db="EMBL/GenBank/DDBJ databases">
        <title>Genomes of endolithic fungi from Antarctica.</title>
        <authorList>
            <person name="Coleine C."/>
            <person name="Masonjones S."/>
            <person name="Stajich J.E."/>
        </authorList>
    </citation>
    <scope>NUCLEOTIDE SEQUENCE [LARGE SCALE GENOMIC DNA]</scope>
    <source>
        <strain evidence="5 6">CCFEE 5187</strain>
    </source>
</reference>
<dbReference type="InterPro" id="IPR013094">
    <property type="entry name" value="AB_hydrolase_3"/>
</dbReference>
<dbReference type="InterPro" id="IPR002168">
    <property type="entry name" value="Lipase_GDXG_HIS_AS"/>
</dbReference>
<name>A0A4V5NEM7_9PEZI</name>
<comment type="caution">
    <text evidence="5">The sequence shown here is derived from an EMBL/GenBank/DDBJ whole genome shotgun (WGS) entry which is preliminary data.</text>
</comment>
<dbReference type="AlphaFoldDB" id="A0A4V5NEM7"/>
<dbReference type="OrthoDB" id="5354320at2759"/>
<dbReference type="GO" id="GO:0016787">
    <property type="term" value="F:hydrolase activity"/>
    <property type="evidence" value="ECO:0007669"/>
    <property type="project" value="UniProtKB-KW"/>
</dbReference>
<feature type="domain" description="Alpha/beta hydrolase fold-3" evidence="4">
    <location>
        <begin position="159"/>
        <end position="401"/>
    </location>
</feature>
<keyword evidence="2" id="KW-0378">Hydrolase</keyword>
<dbReference type="EMBL" id="NAJN01001465">
    <property type="protein sequence ID" value="TKA63019.1"/>
    <property type="molecule type" value="Genomic_DNA"/>
</dbReference>
<organism evidence="5 6">
    <name type="scientific">Cryomyces minteri</name>
    <dbReference type="NCBI Taxonomy" id="331657"/>
    <lineage>
        <taxon>Eukaryota</taxon>
        <taxon>Fungi</taxon>
        <taxon>Dikarya</taxon>
        <taxon>Ascomycota</taxon>
        <taxon>Pezizomycotina</taxon>
        <taxon>Dothideomycetes</taxon>
        <taxon>Dothideomycetes incertae sedis</taxon>
        <taxon>Cryomyces</taxon>
    </lineage>
</organism>
<accession>A0A4V5NEM7</accession>
<dbReference type="Gene3D" id="3.40.50.1820">
    <property type="entry name" value="alpha/beta hydrolase"/>
    <property type="match status" value="1"/>
</dbReference>
<dbReference type="PANTHER" id="PTHR48081">
    <property type="entry name" value="AB HYDROLASE SUPERFAMILY PROTEIN C4A8.06C"/>
    <property type="match status" value="1"/>
</dbReference>